<comment type="subcellular location">
    <subcellularLocation>
        <location evidence="1 7">Endoplasmic reticulum membrane</location>
        <topology evidence="1 7">Multi-pass membrane protein</topology>
    </subcellularLocation>
</comment>
<accession>A0A0F4YUT6</accession>
<comment type="caution">
    <text evidence="8">The sequence shown here is derived from an EMBL/GenBank/DDBJ whole genome shotgun (WGS) entry which is preliminary data.</text>
</comment>
<dbReference type="OrthoDB" id="2014333at2759"/>
<dbReference type="AlphaFoldDB" id="A0A0F4YUT6"/>
<keyword evidence="5 7" id="KW-1133">Transmembrane helix</keyword>
<name>A0A0F4YUT6_RASE3</name>
<comment type="function">
    <text evidence="7">Stabilizer subunit of the dolichol-phosphate mannose (DPM) synthase complex; tethers catalytic subunit to the ER.</text>
</comment>
<keyword evidence="3 7" id="KW-0812">Transmembrane</keyword>
<evidence type="ECO:0000256" key="1">
    <source>
        <dbReference type="ARBA" id="ARBA00004477"/>
    </source>
</evidence>
<keyword evidence="9" id="KW-1185">Reference proteome</keyword>
<evidence type="ECO:0000256" key="5">
    <source>
        <dbReference type="ARBA" id="ARBA00022989"/>
    </source>
</evidence>
<evidence type="ECO:0000256" key="3">
    <source>
        <dbReference type="ARBA" id="ARBA00022692"/>
    </source>
</evidence>
<dbReference type="UniPathway" id="UPA00378"/>
<keyword evidence="4 7" id="KW-0256">Endoplasmic reticulum</keyword>
<dbReference type="GO" id="GO:0005789">
    <property type="term" value="C:endoplasmic reticulum membrane"/>
    <property type="evidence" value="ECO:0007669"/>
    <property type="project" value="UniProtKB-SubCell"/>
</dbReference>
<dbReference type="STRING" id="1408163.A0A0F4YUT6"/>
<dbReference type="PANTHER" id="PTHR16433">
    <property type="entry name" value="DOLICHOL-PHOSPHATE MANNOSYLTRANSFERASE SUBUNIT 3"/>
    <property type="match status" value="1"/>
</dbReference>
<evidence type="ECO:0000256" key="2">
    <source>
        <dbReference type="ARBA" id="ARBA00010430"/>
    </source>
</evidence>
<evidence type="ECO:0000256" key="6">
    <source>
        <dbReference type="ARBA" id="ARBA00023136"/>
    </source>
</evidence>
<dbReference type="InterPro" id="IPR013174">
    <property type="entry name" value="DPM3"/>
</dbReference>
<dbReference type="Pfam" id="PF08285">
    <property type="entry name" value="DPM3"/>
    <property type="match status" value="1"/>
</dbReference>
<comment type="pathway">
    <text evidence="7">Protein modification; protein glycosylation.</text>
</comment>
<feature type="transmembrane region" description="Helical" evidence="7">
    <location>
        <begin position="7"/>
        <end position="28"/>
    </location>
</feature>
<organism evidence="8 9">
    <name type="scientific">Rasamsonia emersonii (strain ATCC 16479 / CBS 393.64 / IMI 116815)</name>
    <dbReference type="NCBI Taxonomy" id="1408163"/>
    <lineage>
        <taxon>Eukaryota</taxon>
        <taxon>Fungi</taxon>
        <taxon>Dikarya</taxon>
        <taxon>Ascomycota</taxon>
        <taxon>Pezizomycotina</taxon>
        <taxon>Eurotiomycetes</taxon>
        <taxon>Eurotiomycetidae</taxon>
        <taxon>Eurotiales</taxon>
        <taxon>Trichocomaceae</taxon>
        <taxon>Rasamsonia</taxon>
    </lineage>
</organism>
<evidence type="ECO:0000256" key="7">
    <source>
        <dbReference type="RuleBase" id="RU365085"/>
    </source>
</evidence>
<evidence type="ECO:0000313" key="8">
    <source>
        <dbReference type="EMBL" id="KKA22047.1"/>
    </source>
</evidence>
<dbReference type="PANTHER" id="PTHR16433:SF0">
    <property type="entry name" value="DOLICHOL-PHOSPHATE MANNOSYLTRANSFERASE SUBUNIT 3"/>
    <property type="match status" value="1"/>
</dbReference>
<proteinExistence type="inferred from homology"/>
<keyword evidence="6 7" id="KW-0472">Membrane</keyword>
<gene>
    <name evidence="8" type="ORF">T310_3937</name>
</gene>
<sequence length="92" mass="10355">MTRAQQTVSVLLLVSSLYLALYLGLVPLNETIQTEIVPVLPFYALISFACFLLARLGYMILTFNDVPEAHESLQREIETAKAELRRANIDVD</sequence>
<dbReference type="GO" id="GO:0033185">
    <property type="term" value="C:dolichol-phosphate-mannose synthase complex"/>
    <property type="evidence" value="ECO:0007669"/>
    <property type="project" value="TreeGrafter"/>
</dbReference>
<dbReference type="EMBL" id="LASV01000160">
    <property type="protein sequence ID" value="KKA22047.1"/>
    <property type="molecule type" value="Genomic_DNA"/>
</dbReference>
<comment type="subunit">
    <text evidence="7">Component of the dolichol-phosphate mannose (DPM) synthase complex.</text>
</comment>
<feature type="transmembrane region" description="Helical" evidence="7">
    <location>
        <begin position="40"/>
        <end position="61"/>
    </location>
</feature>
<protein>
    <recommendedName>
        <fullName evidence="7">Dolichol-phosphate mannosyltransferase subunit 3</fullName>
    </recommendedName>
</protein>
<dbReference type="Proteomes" id="UP000053958">
    <property type="component" value="Unassembled WGS sequence"/>
</dbReference>
<comment type="similarity">
    <text evidence="2 7">Belongs to the DPM3 family.</text>
</comment>
<evidence type="ECO:0000313" key="9">
    <source>
        <dbReference type="Proteomes" id="UP000053958"/>
    </source>
</evidence>
<dbReference type="RefSeq" id="XP_013328659.1">
    <property type="nucleotide sequence ID" value="XM_013473205.1"/>
</dbReference>
<dbReference type="GO" id="GO:0006506">
    <property type="term" value="P:GPI anchor biosynthetic process"/>
    <property type="evidence" value="ECO:0007669"/>
    <property type="project" value="TreeGrafter"/>
</dbReference>
<evidence type="ECO:0000256" key="4">
    <source>
        <dbReference type="ARBA" id="ARBA00022824"/>
    </source>
</evidence>
<reference evidence="8 9" key="1">
    <citation type="submission" date="2015-04" db="EMBL/GenBank/DDBJ databases">
        <authorList>
            <person name="Heijne W.H."/>
            <person name="Fedorova N.D."/>
            <person name="Nierman W.C."/>
            <person name="Vollebregt A.W."/>
            <person name="Zhao Z."/>
            <person name="Wu L."/>
            <person name="Kumar M."/>
            <person name="Stam H."/>
            <person name="van den Berg M.A."/>
            <person name="Pel H.J."/>
        </authorList>
    </citation>
    <scope>NUCLEOTIDE SEQUENCE [LARGE SCALE GENOMIC DNA]</scope>
    <source>
        <strain evidence="8 9">CBS 393.64</strain>
    </source>
</reference>
<dbReference type="GeneID" id="25316286"/>